<feature type="region of interest" description="Disordered" evidence="2">
    <location>
        <begin position="1"/>
        <end position="20"/>
    </location>
</feature>
<keyword evidence="4" id="KW-1185">Reference proteome</keyword>
<organism evidence="3 4">
    <name type="scientific">Mycena belliarum</name>
    <dbReference type="NCBI Taxonomy" id="1033014"/>
    <lineage>
        <taxon>Eukaryota</taxon>
        <taxon>Fungi</taxon>
        <taxon>Dikarya</taxon>
        <taxon>Basidiomycota</taxon>
        <taxon>Agaricomycotina</taxon>
        <taxon>Agaricomycetes</taxon>
        <taxon>Agaricomycetidae</taxon>
        <taxon>Agaricales</taxon>
        <taxon>Marasmiineae</taxon>
        <taxon>Mycenaceae</taxon>
        <taxon>Mycena</taxon>
    </lineage>
</organism>
<evidence type="ECO:0000313" key="3">
    <source>
        <dbReference type="EMBL" id="KAJ7084308.1"/>
    </source>
</evidence>
<protein>
    <submittedName>
        <fullName evidence="3">Uncharacterized protein</fullName>
    </submittedName>
</protein>
<feature type="coiled-coil region" evidence="1">
    <location>
        <begin position="424"/>
        <end position="507"/>
    </location>
</feature>
<gene>
    <name evidence="3" type="ORF">B0H15DRAFT_951555</name>
</gene>
<feature type="coiled-coil region" evidence="1">
    <location>
        <begin position="181"/>
        <end position="258"/>
    </location>
</feature>
<proteinExistence type="predicted"/>
<name>A0AAD6XSG1_9AGAR</name>
<dbReference type="AlphaFoldDB" id="A0AAD6XSG1"/>
<keyword evidence="1" id="KW-0175">Coiled coil</keyword>
<evidence type="ECO:0000256" key="2">
    <source>
        <dbReference type="SAM" id="MobiDB-lite"/>
    </source>
</evidence>
<evidence type="ECO:0000313" key="4">
    <source>
        <dbReference type="Proteomes" id="UP001222325"/>
    </source>
</evidence>
<feature type="coiled-coil region" evidence="1">
    <location>
        <begin position="101"/>
        <end position="149"/>
    </location>
</feature>
<feature type="coiled-coil region" evidence="1">
    <location>
        <begin position="346"/>
        <end position="373"/>
    </location>
</feature>
<accession>A0AAD6XSG1</accession>
<dbReference type="Proteomes" id="UP001222325">
    <property type="component" value="Unassembled WGS sequence"/>
</dbReference>
<evidence type="ECO:0000256" key="1">
    <source>
        <dbReference type="SAM" id="Coils"/>
    </source>
</evidence>
<sequence length="691" mass="78852">MSFPKSARFEPQQVSDVPGPNFYNLCQESHLDVYKRGAFLERAERFKEVPYEAPGSGTHSTVVNVKAEPKPHSKAPSNLGDRYALLQRKVEELEKIHGDGKKAHQAEVDRLKLELSRTQKANAEQAERLEKQKKQNGALEARIQDLKKTACAEQAELKDLRVKLRMSEHERSQLSLKQGEAAELKKTIHVLESKRRDEVREKDRTITDLGKSVAGERRRRETAEARLQELQAKGTTELDALSAKSQLLQEQLAQAQEETRHSAQLVSVAETDAVSKQQRALDQLEQHRVLLAEVAQEYARLAAKSCAVTAHSKLTHEYAVLQSRAWRLERKLGDSAGQVAELVNLIRHAHDTNALLVRELADLQEECQFYRQTQRVEIENMPPLWQLYDELGEAMHELHEMELSSCLSDNLLATSLTELFHLTYDELVEEHLALNTELAQERQTSRTAQVAQDHLEAELVKTRQEREQEYDQLRTTTRLVDQMTTRAALAEQQKTDLEHQLQCATQQSEAASASHKKAVQQLTETVQRNRMTEDGLRAEIGLQVEFLTSSFVMANQRSAYYSLSDEIKSLIARNELAEGEAQQLSKFNAEILGHHNPGQRIMYVDRIRRELAEFKHKHAVSVVECESVAAQNVELLRELEIYRSVSVEHKPRTAVTRISRPPLSSMNQSTTTPFWEAMPVDQRFEDFSYTI</sequence>
<dbReference type="EMBL" id="JARJCN010000038">
    <property type="protein sequence ID" value="KAJ7084308.1"/>
    <property type="molecule type" value="Genomic_DNA"/>
</dbReference>
<comment type="caution">
    <text evidence="3">The sequence shown here is derived from an EMBL/GenBank/DDBJ whole genome shotgun (WGS) entry which is preliminary data.</text>
</comment>
<reference evidence="3" key="1">
    <citation type="submission" date="2023-03" db="EMBL/GenBank/DDBJ databases">
        <title>Massive genome expansion in bonnet fungi (Mycena s.s.) driven by repeated elements and novel gene families across ecological guilds.</title>
        <authorList>
            <consortium name="Lawrence Berkeley National Laboratory"/>
            <person name="Harder C.B."/>
            <person name="Miyauchi S."/>
            <person name="Viragh M."/>
            <person name="Kuo A."/>
            <person name="Thoen E."/>
            <person name="Andreopoulos B."/>
            <person name="Lu D."/>
            <person name="Skrede I."/>
            <person name="Drula E."/>
            <person name="Henrissat B."/>
            <person name="Morin E."/>
            <person name="Kohler A."/>
            <person name="Barry K."/>
            <person name="LaButti K."/>
            <person name="Morin E."/>
            <person name="Salamov A."/>
            <person name="Lipzen A."/>
            <person name="Mereny Z."/>
            <person name="Hegedus B."/>
            <person name="Baldrian P."/>
            <person name="Stursova M."/>
            <person name="Weitz H."/>
            <person name="Taylor A."/>
            <person name="Grigoriev I.V."/>
            <person name="Nagy L.G."/>
            <person name="Martin F."/>
            <person name="Kauserud H."/>
        </authorList>
    </citation>
    <scope>NUCLEOTIDE SEQUENCE</scope>
    <source>
        <strain evidence="3">CBHHK173m</strain>
    </source>
</reference>